<organism evidence="2 3">
    <name type="scientific">Penicillium canescens</name>
    <dbReference type="NCBI Taxonomy" id="5083"/>
    <lineage>
        <taxon>Eukaryota</taxon>
        <taxon>Fungi</taxon>
        <taxon>Dikarya</taxon>
        <taxon>Ascomycota</taxon>
        <taxon>Pezizomycotina</taxon>
        <taxon>Eurotiomycetes</taxon>
        <taxon>Eurotiomycetidae</taxon>
        <taxon>Eurotiales</taxon>
        <taxon>Aspergillaceae</taxon>
        <taxon>Penicillium</taxon>
    </lineage>
</organism>
<reference evidence="2" key="1">
    <citation type="journal article" date="2023" name="IMA Fungus">
        <title>Comparative genomic study of the Penicillium genus elucidates a diverse pangenome and 15 lateral gene transfer events.</title>
        <authorList>
            <person name="Petersen C."/>
            <person name="Sorensen T."/>
            <person name="Nielsen M.R."/>
            <person name="Sondergaard T.E."/>
            <person name="Sorensen J.L."/>
            <person name="Fitzpatrick D.A."/>
            <person name="Frisvad J.C."/>
            <person name="Nielsen K.L."/>
        </authorList>
    </citation>
    <scope>NUCLEOTIDE SEQUENCE</scope>
    <source>
        <strain evidence="2">IBT 15450</strain>
    </source>
</reference>
<feature type="compositionally biased region" description="Polar residues" evidence="1">
    <location>
        <begin position="396"/>
        <end position="410"/>
    </location>
</feature>
<comment type="caution">
    <text evidence="2">The sequence shown here is derived from an EMBL/GenBank/DDBJ whole genome shotgun (WGS) entry which is preliminary data.</text>
</comment>
<evidence type="ECO:0000313" key="3">
    <source>
        <dbReference type="Proteomes" id="UP001219568"/>
    </source>
</evidence>
<reference evidence="2" key="2">
    <citation type="submission" date="2023-01" db="EMBL/GenBank/DDBJ databases">
        <authorList>
            <person name="Petersen C."/>
        </authorList>
    </citation>
    <scope>NUCLEOTIDE SEQUENCE</scope>
    <source>
        <strain evidence="2">IBT 15450</strain>
    </source>
</reference>
<evidence type="ECO:0000256" key="1">
    <source>
        <dbReference type="SAM" id="MobiDB-lite"/>
    </source>
</evidence>
<feature type="region of interest" description="Disordered" evidence="1">
    <location>
        <begin position="227"/>
        <end position="285"/>
    </location>
</feature>
<protein>
    <submittedName>
        <fullName evidence="2">Uncharacterized protein</fullName>
    </submittedName>
</protein>
<keyword evidence="3" id="KW-1185">Reference proteome</keyword>
<dbReference type="EMBL" id="JAQJZL010000001">
    <property type="protein sequence ID" value="KAJ6057815.1"/>
    <property type="molecule type" value="Genomic_DNA"/>
</dbReference>
<dbReference type="Proteomes" id="UP001219568">
    <property type="component" value="Unassembled WGS sequence"/>
</dbReference>
<feature type="compositionally biased region" description="Low complexity" evidence="1">
    <location>
        <begin position="251"/>
        <end position="270"/>
    </location>
</feature>
<evidence type="ECO:0000313" key="2">
    <source>
        <dbReference type="EMBL" id="KAJ6057815.1"/>
    </source>
</evidence>
<proteinExistence type="predicted"/>
<name>A0AAD6INT7_PENCN</name>
<feature type="region of interest" description="Disordered" evidence="1">
    <location>
        <begin position="326"/>
        <end position="350"/>
    </location>
</feature>
<dbReference type="AlphaFoldDB" id="A0AAD6INT7"/>
<accession>A0AAD6INT7</accession>
<feature type="compositionally biased region" description="Polar residues" evidence="1">
    <location>
        <begin position="271"/>
        <end position="281"/>
    </location>
</feature>
<gene>
    <name evidence="2" type="ORF">N7460_001089</name>
</gene>
<feature type="region of interest" description="Disordered" evidence="1">
    <location>
        <begin position="389"/>
        <end position="422"/>
    </location>
</feature>
<sequence length="527" mass="58742">MRYGNWDVLLFPELSRVPIQEFKTQCFVTKDKDSPNLHSAAYHGPHPYYPDPARCNQLPVLTTFIPSLPQDSRFRVSVHSWEKPRPSLSIESHMEPEDALLFEARIYVDGAFVAGTIFGQRTDWPHVIELSAHLDRDGNPDAMRFPAFHSEILGQKHWDISDTKGRIRVVIAEGFSRPNRSPPFERYKDVIVMSFQHAPRDILEFSNIAWPNPKMWLPSGNGPRYFPANGYGNTKRPDDPHGHSPSKPNGTTVNSSSQSSSSNAATYNSSHHQPGNPSSFAWTPHRGFPIPSTQWTDYPRGPRWEGQDTYIVEPALEAFVDDTAWRQRGARSSREDVPMPDYASSSTSSRAISSMTGISYEHSKQPSIIAAMDDEQYSELIQSLTPTKLPTVGTRAPSNTPSATLSTGQPSAAAKARSEGYGRLTRRTSALCEISQPSTRDVSDSSMQPVHEKDVVDLPISKVGASPSEKIKSKKEVLKEVVKEVVKEVKNVDNVANQETPKAKDIMRKAKLAIDTEDAHLADQENE</sequence>